<organism evidence="1 2">
    <name type="scientific">Aggregatimonas sangjinii</name>
    <dbReference type="NCBI Taxonomy" id="2583587"/>
    <lineage>
        <taxon>Bacteria</taxon>
        <taxon>Pseudomonadati</taxon>
        <taxon>Bacteroidota</taxon>
        <taxon>Flavobacteriia</taxon>
        <taxon>Flavobacteriales</taxon>
        <taxon>Flavobacteriaceae</taxon>
        <taxon>Aggregatimonas</taxon>
    </lineage>
</organism>
<reference evidence="1 2" key="1">
    <citation type="submission" date="2019-05" db="EMBL/GenBank/DDBJ databases">
        <title>Genome sequencing of F202Z8.</title>
        <authorList>
            <person name="Kwon Y.M."/>
        </authorList>
    </citation>
    <scope>NUCLEOTIDE SEQUENCE [LARGE SCALE GENOMIC DNA]</scope>
    <source>
        <strain evidence="1 2">F202Z8</strain>
    </source>
</reference>
<gene>
    <name evidence="1" type="ORF">FGM00_07395</name>
</gene>
<dbReference type="RefSeq" id="WP_138852281.1">
    <property type="nucleotide sequence ID" value="NZ_CP040710.1"/>
</dbReference>
<dbReference type="InterPro" id="IPR036691">
    <property type="entry name" value="Endo/exonu/phosph_ase_sf"/>
</dbReference>
<dbReference type="AlphaFoldDB" id="A0A5B7SP41"/>
<keyword evidence="2" id="KW-1185">Reference proteome</keyword>
<dbReference type="Proteomes" id="UP000310017">
    <property type="component" value="Chromosome"/>
</dbReference>
<dbReference type="EMBL" id="CP040710">
    <property type="protein sequence ID" value="QCW99931.1"/>
    <property type="molecule type" value="Genomic_DNA"/>
</dbReference>
<sequence>MGKVKFSVWNMEWMNELFEGDPPRFRADDDKGYRSKHLIKARREDLSGILNHIDSDIWVIVEGPNQVSELQLFFDDPNVNGDWKCAVQPSGAQSLGIAVRTDRANFADVPLTWYDVKTNDEAESLRLATNEFQMDTDSDGLDEVHKFERTPIYATIHLKNGKEFRVLGLHLKSKGIFGNALEWSKWWSRADGNRKKIVAQCFQLRQHFLNKYLQDNATKDIPLIVCGDINDGPGFDTSEMRLQSSGIESLMGSVWHPNLCLGNAVFDALDAENREELDFRSLSTTSFRDPIFTGKYRKVWIDHILYSRTDTDWITEGTISKSLPGEDGGKPVPFYKAFPTASDHYPVSCLIDSDAL</sequence>
<proteinExistence type="predicted"/>
<evidence type="ECO:0008006" key="3">
    <source>
        <dbReference type="Google" id="ProtNLM"/>
    </source>
</evidence>
<accession>A0A5B7SP41</accession>
<evidence type="ECO:0000313" key="1">
    <source>
        <dbReference type="EMBL" id="QCW99931.1"/>
    </source>
</evidence>
<dbReference type="OrthoDB" id="6199360at2"/>
<dbReference type="SUPFAM" id="SSF56219">
    <property type="entry name" value="DNase I-like"/>
    <property type="match status" value="1"/>
</dbReference>
<name>A0A5B7SP41_9FLAO</name>
<protein>
    <recommendedName>
        <fullName evidence="3">Endonuclease</fullName>
    </recommendedName>
</protein>
<dbReference type="Gene3D" id="3.60.10.10">
    <property type="entry name" value="Endonuclease/exonuclease/phosphatase"/>
    <property type="match status" value="1"/>
</dbReference>
<dbReference type="KEGG" id="asag:FGM00_07395"/>
<evidence type="ECO:0000313" key="2">
    <source>
        <dbReference type="Proteomes" id="UP000310017"/>
    </source>
</evidence>